<dbReference type="AlphaFoldDB" id="A0AAX6I9M6"/>
<protein>
    <submittedName>
        <fullName evidence="2">Uncharacterized protein</fullName>
    </submittedName>
</protein>
<keyword evidence="1" id="KW-1133">Transmembrane helix</keyword>
<reference evidence="2" key="1">
    <citation type="journal article" date="2023" name="GigaByte">
        <title>Genome assembly of the bearded iris, Iris pallida Lam.</title>
        <authorList>
            <person name="Bruccoleri R.E."/>
            <person name="Oakeley E.J."/>
            <person name="Faust A.M.E."/>
            <person name="Altorfer M."/>
            <person name="Dessus-Babus S."/>
            <person name="Burckhardt D."/>
            <person name="Oertli M."/>
            <person name="Naumann U."/>
            <person name="Petersen F."/>
            <person name="Wong J."/>
        </authorList>
    </citation>
    <scope>NUCLEOTIDE SEQUENCE</scope>
    <source>
        <strain evidence="2">GSM-AAB239-AS_SAM_17_03QT</strain>
    </source>
</reference>
<keyword evidence="1" id="KW-0472">Membrane</keyword>
<keyword evidence="3" id="KW-1185">Reference proteome</keyword>
<accession>A0AAX6I9M6</accession>
<evidence type="ECO:0000313" key="3">
    <source>
        <dbReference type="Proteomes" id="UP001140949"/>
    </source>
</evidence>
<reference evidence="2" key="2">
    <citation type="submission" date="2023-04" db="EMBL/GenBank/DDBJ databases">
        <authorList>
            <person name="Bruccoleri R.E."/>
            <person name="Oakeley E.J."/>
            <person name="Faust A.-M."/>
            <person name="Dessus-Babus S."/>
            <person name="Altorfer M."/>
            <person name="Burckhardt D."/>
            <person name="Oertli M."/>
            <person name="Naumann U."/>
            <person name="Petersen F."/>
            <person name="Wong J."/>
        </authorList>
    </citation>
    <scope>NUCLEOTIDE SEQUENCE</scope>
    <source>
        <strain evidence="2">GSM-AAB239-AS_SAM_17_03QT</strain>
        <tissue evidence="2">Leaf</tissue>
    </source>
</reference>
<evidence type="ECO:0000313" key="2">
    <source>
        <dbReference type="EMBL" id="KAJ6849623.1"/>
    </source>
</evidence>
<gene>
    <name evidence="2" type="ORF">M6B38_267915</name>
</gene>
<sequence>MVKPRRVVSLRTFCRRKYWHLRRACSFLSSLLEAMWILSPESRWRLPLYWPSSGAGLNDKSSYFNSLAFISLSLASLFFQNLHFTVIKWIRRMDDGHFPLVHPLTDETDYTNVTNPNVGFLQSGVRAATQDRWSGKTTLSFRDRWLLQNKKEGERSEMTVREVIESQIL</sequence>
<evidence type="ECO:0000256" key="1">
    <source>
        <dbReference type="SAM" id="Phobius"/>
    </source>
</evidence>
<feature type="transmembrane region" description="Helical" evidence="1">
    <location>
        <begin position="63"/>
        <end position="84"/>
    </location>
</feature>
<comment type="caution">
    <text evidence="2">The sequence shown here is derived from an EMBL/GenBank/DDBJ whole genome shotgun (WGS) entry which is preliminary data.</text>
</comment>
<name>A0AAX6I9M6_IRIPA</name>
<keyword evidence="1" id="KW-0812">Transmembrane</keyword>
<feature type="transmembrane region" description="Helical" evidence="1">
    <location>
        <begin position="21"/>
        <end position="39"/>
    </location>
</feature>
<proteinExistence type="predicted"/>
<organism evidence="2 3">
    <name type="scientific">Iris pallida</name>
    <name type="common">Sweet iris</name>
    <dbReference type="NCBI Taxonomy" id="29817"/>
    <lineage>
        <taxon>Eukaryota</taxon>
        <taxon>Viridiplantae</taxon>
        <taxon>Streptophyta</taxon>
        <taxon>Embryophyta</taxon>
        <taxon>Tracheophyta</taxon>
        <taxon>Spermatophyta</taxon>
        <taxon>Magnoliopsida</taxon>
        <taxon>Liliopsida</taxon>
        <taxon>Asparagales</taxon>
        <taxon>Iridaceae</taxon>
        <taxon>Iridoideae</taxon>
        <taxon>Irideae</taxon>
        <taxon>Iris</taxon>
    </lineage>
</organism>
<dbReference type="Proteomes" id="UP001140949">
    <property type="component" value="Unassembled WGS sequence"/>
</dbReference>
<dbReference type="EMBL" id="JANAVB010003400">
    <property type="protein sequence ID" value="KAJ6849623.1"/>
    <property type="molecule type" value="Genomic_DNA"/>
</dbReference>